<dbReference type="EMBL" id="JAMQGM010000019">
    <property type="protein sequence ID" value="MCM2577531.1"/>
    <property type="molecule type" value="Genomic_DNA"/>
</dbReference>
<name>A0ABT0X4R2_9ACTN</name>
<comment type="domain">
    <text evidence="7">Comprises of two domains. The C-terminal domain contains the binding site for glutamine and catalyzes the hydrolysis of this substrate to glutamate and ammonia. The N-terminal domain is anticipated to bind ATP and hydrogenobyrinate and catalyzes the ultimate synthesis of the diamide product. The ammonia produced via the glutaminase domain is probably translocated to the adjacent domain via a molecular tunnel, where it reacts with an activated intermediate.</text>
</comment>
<dbReference type="PANTHER" id="PTHR43873:SF1">
    <property type="entry name" value="COBYRINATE A,C-DIAMIDE SYNTHASE"/>
    <property type="match status" value="1"/>
</dbReference>
<evidence type="ECO:0000313" key="10">
    <source>
        <dbReference type="EMBL" id="MCM2577531.1"/>
    </source>
</evidence>
<evidence type="ECO:0000256" key="2">
    <source>
        <dbReference type="ARBA" id="ARBA00022598"/>
    </source>
</evidence>
<dbReference type="Pfam" id="PF01656">
    <property type="entry name" value="CbiA"/>
    <property type="match status" value="1"/>
</dbReference>
<feature type="domain" description="CobB/CobQ-like glutamine amidotransferase" evidence="9">
    <location>
        <begin position="256"/>
        <end position="436"/>
    </location>
</feature>
<keyword evidence="6 7" id="KW-0315">Glutamine amidotransferase</keyword>
<comment type="miscellaneous">
    <text evidence="7">The a and c carboxylates of hydrogenobyrinate are activated for nucleophilic attack via formation of a phosphorylated intermediate by ATP. CobB catalyzes first the amidation of the c-carboxylate, and then that of the a-carboxylate.</text>
</comment>
<comment type="function">
    <text evidence="7">Catalyzes the ATP-dependent amidation of the two carboxylate groups at positions a and c of hydrogenobyrinate, using either L-glutamine or ammonia as the nitrogen source.</text>
</comment>
<protein>
    <recommendedName>
        <fullName evidence="7">Hydrogenobyrinate a,c-diamide synthase</fullName>
        <ecNumber evidence="7">6.3.5.9</ecNumber>
    </recommendedName>
    <alternativeName>
        <fullName evidence="7">Hydrogenobyrinic acid a,c-diamide synthase</fullName>
    </alternativeName>
</protein>
<evidence type="ECO:0000259" key="8">
    <source>
        <dbReference type="Pfam" id="PF01656"/>
    </source>
</evidence>
<dbReference type="EC" id="6.3.5.9" evidence="7"/>
<dbReference type="Gene3D" id="3.40.50.880">
    <property type="match status" value="1"/>
</dbReference>
<keyword evidence="11" id="KW-1185">Reference proteome</keyword>
<keyword evidence="5 7" id="KW-0460">Magnesium</keyword>
<comment type="pathway">
    <text evidence="7">Cofactor biosynthesis; adenosylcobalamin biosynthesis; cob(II)yrinate a,c-diamide from precorrin-2 (aerobic route): step 9/10.</text>
</comment>
<evidence type="ECO:0000259" key="9">
    <source>
        <dbReference type="Pfam" id="PF07685"/>
    </source>
</evidence>
<dbReference type="InterPro" id="IPR029062">
    <property type="entry name" value="Class_I_gatase-like"/>
</dbReference>
<dbReference type="Gene3D" id="3.40.50.300">
    <property type="entry name" value="P-loop containing nucleotide triphosphate hydrolases"/>
    <property type="match status" value="1"/>
</dbReference>
<dbReference type="Proteomes" id="UP001167160">
    <property type="component" value="Unassembled WGS sequence"/>
</dbReference>
<dbReference type="RefSeq" id="WP_251412459.1">
    <property type="nucleotide sequence ID" value="NZ_JAMQGM010000019.1"/>
</dbReference>
<feature type="domain" description="CobQ/CobB/MinD/ParA nucleotide binding" evidence="8">
    <location>
        <begin position="9"/>
        <end position="193"/>
    </location>
</feature>
<dbReference type="CDD" id="cd05388">
    <property type="entry name" value="CobB_N"/>
    <property type="match status" value="1"/>
</dbReference>
<feature type="active site" description="Nucleophile" evidence="7">
    <location>
        <position position="338"/>
    </location>
</feature>
<feature type="site" description="Increases nucleophilicity of active site Cys" evidence="7">
    <location>
        <position position="432"/>
    </location>
</feature>
<dbReference type="NCBIfam" id="NF002204">
    <property type="entry name" value="PRK01077.1"/>
    <property type="match status" value="1"/>
</dbReference>
<evidence type="ECO:0000256" key="5">
    <source>
        <dbReference type="ARBA" id="ARBA00022842"/>
    </source>
</evidence>
<keyword evidence="4 7" id="KW-0067">ATP-binding</keyword>
<dbReference type="NCBIfam" id="TIGR00379">
    <property type="entry name" value="cobB"/>
    <property type="match status" value="1"/>
</dbReference>
<accession>A0ABT0X4R2</accession>
<comment type="cofactor">
    <cofactor evidence="1 7">
        <name>Mg(2+)</name>
        <dbReference type="ChEBI" id="CHEBI:18420"/>
    </cofactor>
</comment>
<keyword evidence="2 7" id="KW-0436">Ligase</keyword>
<evidence type="ECO:0000256" key="1">
    <source>
        <dbReference type="ARBA" id="ARBA00001946"/>
    </source>
</evidence>
<comment type="catalytic activity">
    <reaction evidence="7">
        <text>hydrogenobyrinate + 2 L-glutamine + 2 ATP + 2 H2O = hydrogenobyrinate a,c-diamide + 2 L-glutamate + 2 ADP + 2 phosphate + 2 H(+)</text>
        <dbReference type="Rhea" id="RHEA:12544"/>
        <dbReference type="ChEBI" id="CHEBI:15377"/>
        <dbReference type="ChEBI" id="CHEBI:15378"/>
        <dbReference type="ChEBI" id="CHEBI:29985"/>
        <dbReference type="ChEBI" id="CHEBI:30616"/>
        <dbReference type="ChEBI" id="CHEBI:43474"/>
        <dbReference type="ChEBI" id="CHEBI:58359"/>
        <dbReference type="ChEBI" id="CHEBI:77873"/>
        <dbReference type="ChEBI" id="CHEBI:77874"/>
        <dbReference type="ChEBI" id="CHEBI:456216"/>
        <dbReference type="EC" id="6.3.5.9"/>
    </reaction>
</comment>
<dbReference type="InterPro" id="IPR002586">
    <property type="entry name" value="CobQ/CobB/MinD/ParA_Nub-bd_dom"/>
</dbReference>
<dbReference type="InterPro" id="IPR011698">
    <property type="entry name" value="GATase_3"/>
</dbReference>
<dbReference type="PROSITE" id="PS51274">
    <property type="entry name" value="GATASE_COBBQ"/>
    <property type="match status" value="1"/>
</dbReference>
<reference evidence="10" key="1">
    <citation type="journal article" date="2023" name="Int. J. Syst. Evol. Microbiol.">
        <title>Streptomyces meridianus sp. nov. isolated from brackish water of the Tagus estuary in Alcochete, Portugal.</title>
        <authorList>
            <person name="Santos J.D.N."/>
            <person name="Klimek D."/>
            <person name="Calusinska M."/>
            <person name="Lobo Da Cunha A."/>
            <person name="Catita J."/>
            <person name="Goncalves H."/>
            <person name="Gonzalez I."/>
            <person name="Reyes F."/>
            <person name="Lage O.M."/>
        </authorList>
    </citation>
    <scope>NUCLEOTIDE SEQUENCE</scope>
    <source>
        <strain evidence="10">MTZ3.1</strain>
    </source>
</reference>
<dbReference type="SUPFAM" id="SSF52317">
    <property type="entry name" value="Class I glutamine amidotransferase-like"/>
    <property type="match status" value="1"/>
</dbReference>
<sequence>MVTGSIPRLVIAAPASGSGKTTVATGLMAAFAERGLAVSPHKVGPDYIDPGYHALATGRPGRNLDARLCGPELMAPLFLHGAAGSRLAVVEGVMGLYDGAAGQGELASTAQVAKLLRAPVVLVVDASSQARSVAALVHGFASWDPQVRIGGVVLNQVASDRHEAMLREALDESGVPVLGVLRRDERIGTPSRHLGLVPVAERRAEAVESVASLAARVREGCDLDALLALARTAPALDARAWDPAAEGSAGPGRPVVAVAAGPAFTFAYAEHTELLSAAGARVVPFDPLRDEGLPERTAGLVIGGGFPEVYGPELSANATLRTAVARLAASGAPVAAECAGLLYLARSLDGLPMCGVLDAEARMSQRLTLGYRDVVALGDSALFPAGTRVAGHEFHRTLLEPAAGPAPAWGVTGPQRRVEGFVQDGVHASYVHVHWAGVPGTARRFVGRCTELSENTENTEHAENGE</sequence>
<comment type="caution">
    <text evidence="10">The sequence shown here is derived from an EMBL/GenBank/DDBJ whole genome shotgun (WGS) entry which is preliminary data.</text>
</comment>
<evidence type="ECO:0000256" key="7">
    <source>
        <dbReference type="HAMAP-Rule" id="MF_00027"/>
    </source>
</evidence>
<dbReference type="PANTHER" id="PTHR43873">
    <property type="entry name" value="COBYRINATE A,C-DIAMIDE SYNTHASE"/>
    <property type="match status" value="1"/>
</dbReference>
<evidence type="ECO:0000256" key="6">
    <source>
        <dbReference type="ARBA" id="ARBA00022962"/>
    </source>
</evidence>
<evidence type="ECO:0000313" key="11">
    <source>
        <dbReference type="Proteomes" id="UP001167160"/>
    </source>
</evidence>
<dbReference type="HAMAP" id="MF_00027">
    <property type="entry name" value="CobB_CbiA"/>
    <property type="match status" value="1"/>
</dbReference>
<keyword evidence="3 7" id="KW-0547">Nucleotide-binding</keyword>
<dbReference type="Pfam" id="PF07685">
    <property type="entry name" value="GATase_3"/>
    <property type="match status" value="1"/>
</dbReference>
<dbReference type="CDD" id="cd03130">
    <property type="entry name" value="GATase1_CobB"/>
    <property type="match status" value="1"/>
</dbReference>
<gene>
    <name evidence="7" type="primary">cobB</name>
    <name evidence="10" type="ORF">M1E25_09215</name>
</gene>
<dbReference type="InterPro" id="IPR004484">
    <property type="entry name" value="CbiA/CobB_synth"/>
</dbReference>
<dbReference type="SUPFAM" id="SSF52540">
    <property type="entry name" value="P-loop containing nucleoside triphosphate hydrolases"/>
    <property type="match status" value="1"/>
</dbReference>
<keyword evidence="7" id="KW-0169">Cobalamin biosynthesis</keyword>
<evidence type="ECO:0000256" key="3">
    <source>
        <dbReference type="ARBA" id="ARBA00022741"/>
    </source>
</evidence>
<dbReference type="InterPro" id="IPR027417">
    <property type="entry name" value="P-loop_NTPase"/>
</dbReference>
<proteinExistence type="inferred from homology"/>
<organism evidence="10 11">
    <name type="scientific">Streptomyces meridianus</name>
    <dbReference type="NCBI Taxonomy" id="2938945"/>
    <lineage>
        <taxon>Bacteria</taxon>
        <taxon>Bacillati</taxon>
        <taxon>Actinomycetota</taxon>
        <taxon>Actinomycetes</taxon>
        <taxon>Kitasatosporales</taxon>
        <taxon>Streptomycetaceae</taxon>
        <taxon>Streptomyces</taxon>
    </lineage>
</organism>
<evidence type="ECO:0000256" key="4">
    <source>
        <dbReference type="ARBA" id="ARBA00022840"/>
    </source>
</evidence>
<comment type="similarity">
    <text evidence="7">Belongs to the CobB/CbiA family.</text>
</comment>